<dbReference type="InterPro" id="IPR052339">
    <property type="entry name" value="Fe-S_Maturation_MIP18"/>
</dbReference>
<dbReference type="PANTHER" id="PTHR42831">
    <property type="entry name" value="FE-S PROTEIN MATURATION AUXILIARY FACTOR YITW"/>
    <property type="match status" value="1"/>
</dbReference>
<organism evidence="2 3">
    <name type="scientific">Loigolactobacillus coryniformis subsp. coryniformis KCTC 3167 = DSM 20001</name>
    <dbReference type="NCBI Taxonomy" id="913848"/>
    <lineage>
        <taxon>Bacteria</taxon>
        <taxon>Bacillati</taxon>
        <taxon>Bacillota</taxon>
        <taxon>Bacilli</taxon>
        <taxon>Lactobacillales</taxon>
        <taxon>Lactobacillaceae</taxon>
        <taxon>Loigolactobacillus</taxon>
    </lineage>
</organism>
<dbReference type="InterPro" id="IPR034904">
    <property type="entry name" value="FSCA_dom_sf"/>
</dbReference>
<comment type="caution">
    <text evidence="2">The sequence shown here is derived from an EMBL/GenBank/DDBJ whole genome shotgun (WGS) entry which is preliminary data.</text>
</comment>
<accession>A0A0R1FAB6</accession>
<dbReference type="EMBL" id="AZCN01000011">
    <property type="protein sequence ID" value="KRK18614.1"/>
    <property type="molecule type" value="Genomic_DNA"/>
</dbReference>
<dbReference type="RefSeq" id="WP_003677975.1">
    <property type="nucleotide sequence ID" value="NZ_AZCN01000011.1"/>
</dbReference>
<evidence type="ECO:0000313" key="3">
    <source>
        <dbReference type="Proteomes" id="UP000051181"/>
    </source>
</evidence>
<evidence type="ECO:0000259" key="1">
    <source>
        <dbReference type="Pfam" id="PF01883"/>
    </source>
</evidence>
<proteinExistence type="predicted"/>
<sequence>MREDIKINDRAAEFSEAIIERLQKVNDPELELDIYNLGLIYELNLDENDQLTVVITFTEMVCGCIESMPVDIKAALQNLPGIKAVDVQIVWSPRWNMKRISRLGRMALGISVH</sequence>
<dbReference type="Pfam" id="PF01883">
    <property type="entry name" value="FeS_assembly_P"/>
    <property type="match status" value="1"/>
</dbReference>
<dbReference type="Gene3D" id="3.30.300.130">
    <property type="entry name" value="Fe-S cluster assembly (FSCA)"/>
    <property type="match status" value="1"/>
</dbReference>
<dbReference type="SUPFAM" id="SSF117916">
    <property type="entry name" value="Fe-S cluster assembly (FSCA) domain-like"/>
    <property type="match status" value="1"/>
</dbReference>
<name>A0A0R1FAB6_9LACO</name>
<dbReference type="eggNOG" id="COG2151">
    <property type="taxonomic scope" value="Bacteria"/>
</dbReference>
<gene>
    <name evidence="2" type="ORF">FD22_GL000217</name>
</gene>
<dbReference type="GeneID" id="65917193"/>
<reference evidence="2 3" key="1">
    <citation type="journal article" date="2015" name="Genome Announc.">
        <title>Expanding the biotechnology potential of lactobacilli through comparative genomics of 213 strains and associated genera.</title>
        <authorList>
            <person name="Sun Z."/>
            <person name="Harris H.M."/>
            <person name="McCann A."/>
            <person name="Guo C."/>
            <person name="Argimon S."/>
            <person name="Zhang W."/>
            <person name="Yang X."/>
            <person name="Jeffery I.B."/>
            <person name="Cooney J.C."/>
            <person name="Kagawa T.F."/>
            <person name="Liu W."/>
            <person name="Song Y."/>
            <person name="Salvetti E."/>
            <person name="Wrobel A."/>
            <person name="Rasinkangas P."/>
            <person name="Parkhill J."/>
            <person name="Rea M.C."/>
            <person name="O'Sullivan O."/>
            <person name="Ritari J."/>
            <person name="Douillard F.P."/>
            <person name="Paul Ross R."/>
            <person name="Yang R."/>
            <person name="Briner A.E."/>
            <person name="Felis G.E."/>
            <person name="de Vos W.M."/>
            <person name="Barrangou R."/>
            <person name="Klaenhammer T.R."/>
            <person name="Caufield P.W."/>
            <person name="Cui Y."/>
            <person name="Zhang H."/>
            <person name="O'Toole P.W."/>
        </authorList>
    </citation>
    <scope>NUCLEOTIDE SEQUENCE [LARGE SCALE GENOMIC DNA]</scope>
    <source>
        <strain evidence="2 3">DSM 20001</strain>
    </source>
</reference>
<feature type="domain" description="MIP18 family-like" evidence="1">
    <location>
        <begin position="16"/>
        <end position="88"/>
    </location>
</feature>
<dbReference type="InterPro" id="IPR002744">
    <property type="entry name" value="MIP18-like"/>
</dbReference>
<dbReference type="Proteomes" id="UP000051181">
    <property type="component" value="Unassembled WGS sequence"/>
</dbReference>
<dbReference type="PANTHER" id="PTHR42831:SF1">
    <property type="entry name" value="FE-S PROTEIN MATURATION AUXILIARY FACTOR YITW"/>
    <property type="match status" value="1"/>
</dbReference>
<dbReference type="PATRIC" id="fig|913848.6.peg.213"/>
<dbReference type="AlphaFoldDB" id="A0A0R1FAB6"/>
<evidence type="ECO:0000313" key="2">
    <source>
        <dbReference type="EMBL" id="KRK18614.1"/>
    </source>
</evidence>
<protein>
    <recommendedName>
        <fullName evidence="1">MIP18 family-like domain-containing protein</fullName>
    </recommendedName>
</protein>